<protein>
    <submittedName>
        <fullName evidence="1">Uncharacterized protein</fullName>
    </submittedName>
</protein>
<dbReference type="Proteomes" id="UP001057375">
    <property type="component" value="Unassembled WGS sequence"/>
</dbReference>
<comment type="caution">
    <text evidence="1">The sequence shown here is derived from an EMBL/GenBank/DDBJ whole genome shotgun (WGS) entry which is preliminary data.</text>
</comment>
<name>A0ABQ5KDQ4_9EUKA</name>
<keyword evidence="2" id="KW-1185">Reference proteome</keyword>
<sequence length="109" mass="12612">NLFQNLNRITTQPCNLRMIPILSCAGSFSYQRIIIQHCHRTVFQQFFYAYPKPGAKQYGQLSGSNRFSQSTFAFCSFPPPEVPFLAVNMDAHINNAILIRHWFYIVSSF</sequence>
<reference evidence="1" key="1">
    <citation type="submission" date="2022-03" db="EMBL/GenBank/DDBJ databases">
        <title>Draft genome sequence of Aduncisulcus paluster, a free-living microaerophilic Fornicata.</title>
        <authorList>
            <person name="Yuyama I."/>
            <person name="Kume K."/>
            <person name="Tamura T."/>
            <person name="Inagaki Y."/>
            <person name="Hashimoto T."/>
        </authorList>
    </citation>
    <scope>NUCLEOTIDE SEQUENCE</scope>
    <source>
        <strain evidence="1">NY0171</strain>
    </source>
</reference>
<dbReference type="EMBL" id="BQXS01008945">
    <property type="protein sequence ID" value="GKT30632.1"/>
    <property type="molecule type" value="Genomic_DNA"/>
</dbReference>
<proteinExistence type="predicted"/>
<evidence type="ECO:0000313" key="2">
    <source>
        <dbReference type="Proteomes" id="UP001057375"/>
    </source>
</evidence>
<accession>A0ABQ5KDQ4</accession>
<evidence type="ECO:0000313" key="1">
    <source>
        <dbReference type="EMBL" id="GKT30632.1"/>
    </source>
</evidence>
<gene>
    <name evidence="1" type="ORF">ADUPG1_005576</name>
</gene>
<feature type="non-terminal residue" evidence="1">
    <location>
        <position position="1"/>
    </location>
</feature>
<organism evidence="1 2">
    <name type="scientific">Aduncisulcus paluster</name>
    <dbReference type="NCBI Taxonomy" id="2918883"/>
    <lineage>
        <taxon>Eukaryota</taxon>
        <taxon>Metamonada</taxon>
        <taxon>Carpediemonas-like organisms</taxon>
        <taxon>Aduncisulcus</taxon>
    </lineage>
</organism>